<evidence type="ECO:0000313" key="17">
    <source>
        <dbReference type="EMBL" id="MCM2681454.1"/>
    </source>
</evidence>
<dbReference type="InterPro" id="IPR043129">
    <property type="entry name" value="ATPase_NBD"/>
</dbReference>
<dbReference type="PANTHER" id="PTHR34265:SF1">
    <property type="entry name" value="TYPE III PANTOTHENATE KINASE"/>
    <property type="match status" value="1"/>
</dbReference>
<dbReference type="GO" id="GO:0004594">
    <property type="term" value="F:pantothenate kinase activity"/>
    <property type="evidence" value="ECO:0007669"/>
    <property type="project" value="UniProtKB-UniRule"/>
</dbReference>
<evidence type="ECO:0000313" key="18">
    <source>
        <dbReference type="Proteomes" id="UP001165393"/>
    </source>
</evidence>
<feature type="active site" description="Proton acceptor" evidence="16">
    <location>
        <position position="95"/>
    </location>
</feature>
<gene>
    <name evidence="16" type="primary">coaX</name>
    <name evidence="17" type="ORF">NAF29_17550</name>
</gene>
<dbReference type="Proteomes" id="UP001165393">
    <property type="component" value="Unassembled WGS sequence"/>
</dbReference>
<keyword evidence="11 16" id="KW-0067">ATP-binding</keyword>
<keyword evidence="9 16" id="KW-0547">Nucleotide-binding</keyword>
<keyword evidence="10 16" id="KW-0418">Kinase</keyword>
<comment type="subcellular location">
    <subcellularLocation>
        <location evidence="3 16">Cytoplasm</location>
    </subcellularLocation>
</comment>
<feature type="binding site" evidence="16">
    <location>
        <position position="115"/>
    </location>
    <ligand>
        <name>K(+)</name>
        <dbReference type="ChEBI" id="CHEBI:29103"/>
    </ligand>
</feature>
<evidence type="ECO:0000256" key="16">
    <source>
        <dbReference type="HAMAP-Rule" id="MF_01274"/>
    </source>
</evidence>
<feature type="binding site" evidence="16">
    <location>
        <begin position="93"/>
        <end position="96"/>
    </location>
    <ligand>
        <name>substrate</name>
    </ligand>
</feature>
<dbReference type="CDD" id="cd24015">
    <property type="entry name" value="ASKHA_NBD_PanK-III"/>
    <property type="match status" value="1"/>
</dbReference>
<keyword evidence="8 16" id="KW-0808">Transferase</keyword>
<feature type="binding site" evidence="16">
    <location>
        <begin position="5"/>
        <end position="12"/>
    </location>
    <ligand>
        <name>ATP</name>
        <dbReference type="ChEBI" id="CHEBI:30616"/>
    </ligand>
</feature>
<evidence type="ECO:0000256" key="6">
    <source>
        <dbReference type="ARBA" id="ARBA00012102"/>
    </source>
</evidence>
<comment type="function">
    <text evidence="16">Catalyzes the phosphorylation of pantothenate (Pan), the first step in CoA biosynthesis.</text>
</comment>
<dbReference type="AlphaFoldDB" id="A0AA41W989"/>
<evidence type="ECO:0000256" key="15">
    <source>
        <dbReference type="ARBA" id="ARBA00040883"/>
    </source>
</evidence>
<dbReference type="InterPro" id="IPR004619">
    <property type="entry name" value="Type_III_PanK"/>
</dbReference>
<evidence type="ECO:0000256" key="14">
    <source>
        <dbReference type="ARBA" id="ARBA00038036"/>
    </source>
</evidence>
<dbReference type="Pfam" id="PF03309">
    <property type="entry name" value="Pan_kinase"/>
    <property type="match status" value="1"/>
</dbReference>
<evidence type="ECO:0000256" key="1">
    <source>
        <dbReference type="ARBA" id="ARBA00001206"/>
    </source>
</evidence>
<evidence type="ECO:0000256" key="13">
    <source>
        <dbReference type="ARBA" id="ARBA00022993"/>
    </source>
</evidence>
<dbReference type="PANTHER" id="PTHR34265">
    <property type="entry name" value="TYPE III PANTOTHENATE KINASE"/>
    <property type="match status" value="1"/>
</dbReference>
<dbReference type="HAMAP" id="MF_01274">
    <property type="entry name" value="Pantothen_kinase_3"/>
    <property type="match status" value="1"/>
</dbReference>
<feature type="binding site" evidence="16">
    <location>
        <position position="86"/>
    </location>
    <ligand>
        <name>substrate</name>
    </ligand>
</feature>
<keyword evidence="7 16" id="KW-0963">Cytoplasm</keyword>
<dbReference type="EC" id="2.7.1.33" evidence="6 16"/>
<dbReference type="Gene3D" id="3.30.420.40">
    <property type="match status" value="2"/>
</dbReference>
<dbReference type="GO" id="GO:0005737">
    <property type="term" value="C:cytoplasm"/>
    <property type="evidence" value="ECO:0007669"/>
    <property type="project" value="UniProtKB-SubCell"/>
</dbReference>
<evidence type="ECO:0000256" key="11">
    <source>
        <dbReference type="ARBA" id="ARBA00022840"/>
    </source>
</evidence>
<feature type="binding site" evidence="16">
    <location>
        <position position="118"/>
    </location>
    <ligand>
        <name>ATP</name>
        <dbReference type="ChEBI" id="CHEBI:30616"/>
    </ligand>
</feature>
<organism evidence="17 18">
    <name type="scientific">Echinimonas agarilytica</name>
    <dbReference type="NCBI Taxonomy" id="1215918"/>
    <lineage>
        <taxon>Bacteria</taxon>
        <taxon>Pseudomonadati</taxon>
        <taxon>Pseudomonadota</taxon>
        <taxon>Gammaproteobacteria</taxon>
        <taxon>Alteromonadales</taxon>
        <taxon>Echinimonadaceae</taxon>
        <taxon>Echinimonas</taxon>
    </lineage>
</organism>
<dbReference type="EMBL" id="JAMQGP010000011">
    <property type="protein sequence ID" value="MCM2681454.1"/>
    <property type="molecule type" value="Genomic_DNA"/>
</dbReference>
<keyword evidence="12 16" id="KW-0630">Potassium</keyword>
<evidence type="ECO:0000256" key="8">
    <source>
        <dbReference type="ARBA" id="ARBA00022679"/>
    </source>
</evidence>
<protein>
    <recommendedName>
        <fullName evidence="15 16">Type III pantothenate kinase</fullName>
        <ecNumber evidence="6 16">2.7.1.33</ecNumber>
    </recommendedName>
    <alternativeName>
        <fullName evidence="16">PanK-III</fullName>
    </alternativeName>
    <alternativeName>
        <fullName evidence="16">Pantothenic acid kinase</fullName>
    </alternativeName>
</protein>
<keyword evidence="18" id="KW-1185">Reference proteome</keyword>
<evidence type="ECO:0000256" key="3">
    <source>
        <dbReference type="ARBA" id="ARBA00004496"/>
    </source>
</evidence>
<evidence type="ECO:0000256" key="4">
    <source>
        <dbReference type="ARBA" id="ARBA00005225"/>
    </source>
</evidence>
<comment type="caution">
    <text evidence="17">The sequence shown here is derived from an EMBL/GenBank/DDBJ whole genome shotgun (WGS) entry which is preliminary data.</text>
</comment>
<evidence type="ECO:0000256" key="7">
    <source>
        <dbReference type="ARBA" id="ARBA00022490"/>
    </source>
</evidence>
<dbReference type="NCBIfam" id="TIGR00671">
    <property type="entry name" value="baf"/>
    <property type="match status" value="1"/>
</dbReference>
<dbReference type="SUPFAM" id="SSF53067">
    <property type="entry name" value="Actin-like ATPase domain"/>
    <property type="match status" value="2"/>
</dbReference>
<comment type="pathway">
    <text evidence="4 16">Cofactor biosynthesis; coenzyme A biosynthesis; CoA from (R)-pantothenate: step 1/5.</text>
</comment>
<comment type="catalytic activity">
    <reaction evidence="1 16">
        <text>(R)-pantothenate + ATP = (R)-4'-phosphopantothenate + ADP + H(+)</text>
        <dbReference type="Rhea" id="RHEA:16373"/>
        <dbReference type="ChEBI" id="CHEBI:10986"/>
        <dbReference type="ChEBI" id="CHEBI:15378"/>
        <dbReference type="ChEBI" id="CHEBI:29032"/>
        <dbReference type="ChEBI" id="CHEBI:30616"/>
        <dbReference type="ChEBI" id="CHEBI:456216"/>
        <dbReference type="EC" id="2.7.1.33"/>
    </reaction>
</comment>
<dbReference type="RefSeq" id="WP_251262934.1">
    <property type="nucleotide sequence ID" value="NZ_JAMQGP010000011.1"/>
</dbReference>
<comment type="cofactor">
    <cofactor evidence="16">
        <name>NH4(+)</name>
        <dbReference type="ChEBI" id="CHEBI:28938"/>
    </cofactor>
    <cofactor evidence="16">
        <name>K(+)</name>
        <dbReference type="ChEBI" id="CHEBI:29103"/>
    </cofactor>
    <text evidence="16">A monovalent cation. Ammonium or potassium.</text>
</comment>
<comment type="subunit">
    <text evidence="5 16">Homodimer.</text>
</comment>
<comment type="cofactor">
    <cofactor evidence="2">
        <name>K(+)</name>
        <dbReference type="ChEBI" id="CHEBI:29103"/>
    </cofactor>
</comment>
<keyword evidence="13 16" id="KW-0173">Coenzyme A biosynthesis</keyword>
<evidence type="ECO:0000256" key="5">
    <source>
        <dbReference type="ARBA" id="ARBA00011738"/>
    </source>
</evidence>
<evidence type="ECO:0000256" key="9">
    <source>
        <dbReference type="ARBA" id="ARBA00022741"/>
    </source>
</evidence>
<dbReference type="GO" id="GO:0046872">
    <property type="term" value="F:metal ion binding"/>
    <property type="evidence" value="ECO:0007669"/>
    <property type="project" value="UniProtKB-KW"/>
</dbReference>
<evidence type="ECO:0000256" key="10">
    <source>
        <dbReference type="ARBA" id="ARBA00022777"/>
    </source>
</evidence>
<comment type="similarity">
    <text evidence="14 16">Belongs to the type III pantothenate kinase family.</text>
</comment>
<evidence type="ECO:0000256" key="12">
    <source>
        <dbReference type="ARBA" id="ARBA00022958"/>
    </source>
</evidence>
<evidence type="ECO:0000256" key="2">
    <source>
        <dbReference type="ARBA" id="ARBA00001958"/>
    </source>
</evidence>
<keyword evidence="16" id="KW-0479">Metal-binding</keyword>
<feature type="binding site" evidence="16">
    <location>
        <position position="169"/>
    </location>
    <ligand>
        <name>substrate</name>
    </ligand>
</feature>
<proteinExistence type="inferred from homology"/>
<reference evidence="17 18" key="1">
    <citation type="journal article" date="2013" name="Antonie Van Leeuwenhoek">
        <title>Echinimonas agarilytica gen. nov., sp. nov., a new gammaproteobacterium isolated from the sea urchin Strongylocentrotus intermedius.</title>
        <authorList>
            <person name="Nedashkovskaya O.I."/>
            <person name="Stenkova A.M."/>
            <person name="Zhukova N.V."/>
            <person name="Van Trappen S."/>
            <person name="Lee J.S."/>
            <person name="Kim S.B."/>
        </authorList>
    </citation>
    <scope>NUCLEOTIDE SEQUENCE [LARGE SCALE GENOMIC DNA]</scope>
    <source>
        <strain evidence="17 18">KMM 6351</strain>
    </source>
</reference>
<dbReference type="GO" id="GO:0005524">
    <property type="term" value="F:ATP binding"/>
    <property type="evidence" value="ECO:0007669"/>
    <property type="project" value="UniProtKB-UniRule"/>
</dbReference>
<accession>A0AA41W989</accession>
<dbReference type="GO" id="GO:0015937">
    <property type="term" value="P:coenzyme A biosynthetic process"/>
    <property type="evidence" value="ECO:0007669"/>
    <property type="project" value="UniProtKB-UniRule"/>
</dbReference>
<sequence>MLLADLGNTRGKFCQLNDGAFGDQFHWNYDEPVAPLLEHCEGCTIVVAAVANETRKQALIDAALGLSIRLLWVETPKWDFDVINGYIEHRKLGVDRWLALVGARHLCRSPSVIIDAGTAITVDVLDEFGQHKGGWIAPGMQLMAEALLKNTANLMQYEEGHSVRLAHGTEAGISNGSLAAVVGLTLQALETARYALNTRISPQLILTGGAAEAIAHAIQVSARVEPNLVFYGLLQYAARTQKNAE</sequence>
<name>A0AA41W989_9GAMM</name>